<evidence type="ECO:0000313" key="1">
    <source>
        <dbReference type="EMBL" id="BAX03424.1"/>
    </source>
</evidence>
<organism evidence="1 2">
    <name type="scientific">Azobacteroides phage ProJPt-Bp1</name>
    <dbReference type="NCBI Taxonomy" id="1920526"/>
    <lineage>
        <taxon>Viruses</taxon>
        <taxon>Duplodnaviria</taxon>
        <taxon>Heunggongvirae</taxon>
        <taxon>Uroviricota</taxon>
        <taxon>Caudoviricetes</taxon>
        <taxon>Crassvirales</taxon>
        <taxon>Suoliviridae</taxon>
        <taxon>Dechshavirus</taxon>
        <taxon>Dechshavirus japanensis</taxon>
    </lineage>
</organism>
<protein>
    <submittedName>
        <fullName evidence="1">Uncharacterized protein</fullName>
    </submittedName>
</protein>
<dbReference type="Proteomes" id="UP000222295">
    <property type="component" value="Segment"/>
</dbReference>
<dbReference type="GeneID" id="65105581"/>
<evidence type="ECO:0000313" key="2">
    <source>
        <dbReference type="Proteomes" id="UP000222295"/>
    </source>
</evidence>
<dbReference type="KEGG" id="vg:65105581"/>
<sequence>MSVIQDVWEQRKTIVDSLVGGLNDLADVAETIKTNFETIDDGVGDRITGYARSLQRYYDNIMSFWNTLWNENEVVNACKMILTPVVECLPSDIKFDENGYPMVLDAAKELAINLGDRFIKKIPELFPDLATPDPDRGDKPLSSKSWVGDLVHKLDDYIPPSINNMIPQAWKDTFACVAEGAVNKGLDKGQELLNKGFDIVGNKLETLISGKFGVDISPFVELGKNKLNEVFGIGRTKVIGYDKSSGMKSKVGGPDIDTLAPIDYSLANWQTVKCWTQFIYPNTQTDEDRERVNTITFSTYIYRNIGYCCITVGDGSFNSITPFWFNNSMAYRVLVDDLGGVFGDVAIDFRDYSFPVLCDIGSGYCFATRMYVTLADETRYQLVLENPFPNNGEGMLLLANHVSYSFGVPIGGFVDGEGRSSNPATMNWFSYVKGETERIAHTSVYTLIKVRTANTTTNFGRPGNKLKNLVVYGGDALPDASLEGYSTLAFFSPRNIDLGTYGPPGVILTITGNNKMSFLLQDDYPFETTEEGERMAPNVSLTSDFYTPMFILSSGEQVYFRESFECFEFMRVIKTDGFIQYEFCFNPKMPVPPAGKLRVLPAGEIPMCYCPSKHLIIPVMGSTYLTIQTDGCVTLHMAEAEGTFFAYGQPGLIFSTMFPSFSVITLTEKHNPGIDELRSIVPGKEKLFKILEDTGNLIYEWQGTSIGDFQIDYKDGVAVACIYDLTNLRRPLHGPLSAGEGPEINTREQIEEMITNLNNIRIKLADGSIVRPIAIIENKTESYTGNILTGCFNFYCVVCDFVWSWSIIKWITDNAKRIRDNVKALISEWKGKSFIDYFHAIKNHLDDIIGIVKVIMGLVERMRNEIQAGTLVSTATDYVKSQASAFYNTYGLSAIGQGTAYVREKFNEYAAQGTEYALNKGTELLKEQIAVYSSKISGKQIPILSNAVDAINEMGYADAMVDMARGKLDELSQTGINKANQIADKGIGKLLDIIVPS</sequence>
<name>A0A1V1FY18_9CAUD</name>
<dbReference type="EMBL" id="AP017903">
    <property type="protein sequence ID" value="BAX03424.1"/>
    <property type="molecule type" value="Genomic_DNA"/>
</dbReference>
<proteinExistence type="predicted"/>
<reference evidence="1 2" key="1">
    <citation type="journal article" date="2017" name="Microbes Environ.">
        <title>Discovery and Complete Genome Sequence of a Bacteriophage from an Obligate Intracellular Symbiont of a Cellulolytic Protist in the Termite Gut.</title>
        <authorList>
            <person name="Pramono A.K."/>
            <person name="Kuwahara H."/>
            <person name="Itoh T."/>
            <person name="Toyoda A."/>
            <person name="Yamada A."/>
            <person name="Hongoh Y."/>
        </authorList>
    </citation>
    <scope>NUCLEOTIDE SEQUENCE [LARGE SCALE GENOMIC DNA]</scope>
    <source>
        <strain evidence="1">ProJPt-Bp1</strain>
    </source>
</reference>
<accession>A0A1V1FY18</accession>
<dbReference type="RefSeq" id="YP_010088147.1">
    <property type="nucleotide sequence ID" value="NC_055706.1"/>
</dbReference>
<keyword evidence="2" id="KW-1185">Reference proteome</keyword>